<accession>A0A4Q1DA65</accession>
<dbReference type="InterPro" id="IPR017871">
    <property type="entry name" value="ABC_transporter-like_CS"/>
</dbReference>
<dbReference type="FunFam" id="3.40.50.300:FF:000425">
    <property type="entry name" value="Probable ABC transporter, ATP-binding subunit"/>
    <property type="match status" value="1"/>
</dbReference>
<dbReference type="GO" id="GO:0005524">
    <property type="term" value="F:ATP binding"/>
    <property type="evidence" value="ECO:0007669"/>
    <property type="project" value="UniProtKB-KW"/>
</dbReference>
<dbReference type="InterPro" id="IPR003439">
    <property type="entry name" value="ABC_transporter-like_ATP-bd"/>
</dbReference>
<keyword evidence="4 6" id="KW-0067">ATP-binding</keyword>
<evidence type="ECO:0000256" key="3">
    <source>
        <dbReference type="ARBA" id="ARBA00022741"/>
    </source>
</evidence>
<reference evidence="6 7" key="1">
    <citation type="submission" date="2019-01" db="EMBL/GenBank/DDBJ databases">
        <title>Filimonas sp. strain TTM-71.</title>
        <authorList>
            <person name="Chen W.-M."/>
        </authorList>
    </citation>
    <scope>NUCLEOTIDE SEQUENCE [LARGE SCALE GENOMIC DNA]</scope>
    <source>
        <strain evidence="6 7">TTM-71</strain>
    </source>
</reference>
<dbReference type="InterPro" id="IPR003593">
    <property type="entry name" value="AAA+_ATPase"/>
</dbReference>
<evidence type="ECO:0000313" key="7">
    <source>
        <dbReference type="Proteomes" id="UP000290545"/>
    </source>
</evidence>
<dbReference type="PROSITE" id="PS00211">
    <property type="entry name" value="ABC_TRANSPORTER_1"/>
    <property type="match status" value="1"/>
</dbReference>
<gene>
    <name evidence="6" type="ORF">ESB13_04785</name>
</gene>
<dbReference type="GO" id="GO:0015697">
    <property type="term" value="P:quaternary ammonium group transport"/>
    <property type="evidence" value="ECO:0007669"/>
    <property type="project" value="UniProtKB-ARBA"/>
</dbReference>
<proteinExistence type="inferred from homology"/>
<dbReference type="Gene3D" id="3.40.50.300">
    <property type="entry name" value="P-loop containing nucleotide triphosphate hydrolases"/>
    <property type="match status" value="1"/>
</dbReference>
<evidence type="ECO:0000256" key="1">
    <source>
        <dbReference type="ARBA" id="ARBA00005417"/>
    </source>
</evidence>
<keyword evidence="3" id="KW-0547">Nucleotide-binding</keyword>
<dbReference type="SUPFAM" id="SSF52540">
    <property type="entry name" value="P-loop containing nucleoside triphosphate hydrolases"/>
    <property type="match status" value="1"/>
</dbReference>
<evidence type="ECO:0000256" key="2">
    <source>
        <dbReference type="ARBA" id="ARBA00022448"/>
    </source>
</evidence>
<protein>
    <submittedName>
        <fullName evidence="6">ATP-binding cassette domain-containing protein</fullName>
    </submittedName>
</protein>
<keyword evidence="7" id="KW-1185">Reference proteome</keyword>
<name>A0A4Q1DA65_9BACT</name>
<dbReference type="SMART" id="SM00382">
    <property type="entry name" value="AAA"/>
    <property type="match status" value="1"/>
</dbReference>
<dbReference type="AlphaFoldDB" id="A0A4Q1DA65"/>
<dbReference type="PANTHER" id="PTHR43117">
    <property type="entry name" value="OSMOPROTECTANT IMPORT ATP-BINDING PROTEIN OSMV"/>
    <property type="match status" value="1"/>
</dbReference>
<keyword evidence="2" id="KW-0813">Transport</keyword>
<dbReference type="Proteomes" id="UP000290545">
    <property type="component" value="Unassembled WGS sequence"/>
</dbReference>
<dbReference type="PROSITE" id="PS50893">
    <property type="entry name" value="ABC_TRANSPORTER_2"/>
    <property type="match status" value="1"/>
</dbReference>
<dbReference type="RefSeq" id="WP_129001880.1">
    <property type="nucleotide sequence ID" value="NZ_SDHZ01000001.1"/>
</dbReference>
<comment type="similarity">
    <text evidence="1">Belongs to the ABC transporter superfamily.</text>
</comment>
<feature type="domain" description="ABC transporter" evidence="5">
    <location>
        <begin position="2"/>
        <end position="236"/>
    </location>
</feature>
<evidence type="ECO:0000313" key="6">
    <source>
        <dbReference type="EMBL" id="RXK86130.1"/>
    </source>
</evidence>
<dbReference type="OrthoDB" id="9782239at2"/>
<dbReference type="InterPro" id="IPR027417">
    <property type="entry name" value="P-loop_NTPase"/>
</dbReference>
<dbReference type="Pfam" id="PF00005">
    <property type="entry name" value="ABC_tran"/>
    <property type="match status" value="1"/>
</dbReference>
<dbReference type="PANTHER" id="PTHR43117:SF4">
    <property type="entry name" value="OSMOPROTECTANT IMPORT ATP-BINDING PROTEIN OSMV"/>
    <property type="match status" value="1"/>
</dbReference>
<evidence type="ECO:0000259" key="5">
    <source>
        <dbReference type="PROSITE" id="PS50893"/>
    </source>
</evidence>
<comment type="caution">
    <text evidence="6">The sequence shown here is derived from an EMBL/GenBank/DDBJ whole genome shotgun (WGS) entry which is preliminary data.</text>
</comment>
<dbReference type="GO" id="GO:0016887">
    <property type="term" value="F:ATP hydrolysis activity"/>
    <property type="evidence" value="ECO:0007669"/>
    <property type="project" value="InterPro"/>
</dbReference>
<sequence>MIQLSGVTKHYGDHKAVDALSVLIRESETFVLLGTSGCGKTTTLRMINRLITADEGSIEINGAPIDSTPPEQLRRTIGYVMQQNGLFPHYTVVENIAVVPTLLGWPKDQIRKRALSLMEQLHLPANSFAHRYPHQLSGGQQQRVGVARALAGNAPILLMDEPFGALDPVTRSLIRKEFMELEEISKKTIVLVTHDIPEAFEMADRICLMNKGRAEQTGTPSELLFSPASAFVRSFFDADRELLELNIVTMRDLWPHLGEPVSSSDLPDSIRQFPAATSCWQILNWLTGEQAAASVSYQHDIKMVSRANLLQALGDYKTSQYG</sequence>
<dbReference type="EMBL" id="SDHZ01000001">
    <property type="protein sequence ID" value="RXK86130.1"/>
    <property type="molecule type" value="Genomic_DNA"/>
</dbReference>
<evidence type="ECO:0000256" key="4">
    <source>
        <dbReference type="ARBA" id="ARBA00022840"/>
    </source>
</evidence>
<organism evidence="6 7">
    <name type="scientific">Filimonas effusa</name>
    <dbReference type="NCBI Taxonomy" id="2508721"/>
    <lineage>
        <taxon>Bacteria</taxon>
        <taxon>Pseudomonadati</taxon>
        <taxon>Bacteroidota</taxon>
        <taxon>Chitinophagia</taxon>
        <taxon>Chitinophagales</taxon>
        <taxon>Chitinophagaceae</taxon>
        <taxon>Filimonas</taxon>
    </lineage>
</organism>